<evidence type="ECO:0000313" key="1">
    <source>
        <dbReference type="EMBL" id="PMP09322.1"/>
    </source>
</evidence>
<organism evidence="1 3">
    <name type="scientific">Vibrio tasmaniensis</name>
    <dbReference type="NCBI Taxonomy" id="212663"/>
    <lineage>
        <taxon>Bacteria</taxon>
        <taxon>Pseudomonadati</taxon>
        <taxon>Pseudomonadota</taxon>
        <taxon>Gammaproteobacteria</taxon>
        <taxon>Vibrionales</taxon>
        <taxon>Vibrionaceae</taxon>
        <taxon>Vibrio</taxon>
    </lineage>
</organism>
<reference evidence="2 4" key="4">
    <citation type="submission" date="2019-04" db="EMBL/GenBank/DDBJ databases">
        <title>A reverse ecology approach based on a biological definition of microbial populations.</title>
        <authorList>
            <person name="Arevalo P."/>
            <person name="Vaninsberghe D."/>
            <person name="Elsherbini J."/>
            <person name="Gore J."/>
            <person name="Polz M."/>
        </authorList>
    </citation>
    <scope>NUCLEOTIDE SEQUENCE [LARGE SCALE GENOMIC DNA]</scope>
    <source>
        <strain evidence="2 4">10N.222.45.A8</strain>
    </source>
</reference>
<accession>A0A2N7NCG2</accession>
<protein>
    <submittedName>
        <fullName evidence="1">Uncharacterized protein</fullName>
    </submittedName>
</protein>
<comment type="caution">
    <text evidence="1">The sequence shown here is derived from an EMBL/GenBank/DDBJ whole genome shotgun (WGS) entry which is preliminary data.</text>
</comment>
<sequence>MNGIYYRNTCTNIPNWVNNLHEKQPIGYAYETETHFVHLYGKDEGLNVISVGLTAIEAKSGTLEEWVTKVFGAQDIKSLSLPVGNSTQGVWRPSLYYYQDIEKALDIDLFEKRSAEQALRVLIEKLDDILLYVEPDANGLNSYGHKSRELLILACTEVENSWTSLFKKANIPPANGRMFTTNDYVKLLPKACLNEFEIAFKNYSGLRKFQPFLNWTASNPTRSLSWYDAYNKTKHDRGTSFNAATLENVMDAIAANVAMFCAKYGPFSLFNDNNTLSSLINQHFSINLINSDFSTYYIPKITLPAGTRGDLFIYDCYREGHHSGWNVQPLVL</sequence>
<dbReference type="RefSeq" id="WP_102258453.1">
    <property type="nucleotide sequence ID" value="NZ_MDBP01000092.1"/>
</dbReference>
<evidence type="ECO:0000313" key="4">
    <source>
        <dbReference type="Proteomes" id="UP000308018"/>
    </source>
</evidence>
<dbReference type="EMBL" id="SYVV01000075">
    <property type="protein sequence ID" value="TKG26454.1"/>
    <property type="molecule type" value="Genomic_DNA"/>
</dbReference>
<dbReference type="EMBL" id="MDBP01000092">
    <property type="protein sequence ID" value="PMP09322.1"/>
    <property type="molecule type" value="Genomic_DNA"/>
</dbReference>
<dbReference type="AlphaFoldDB" id="A0A2N7NCG2"/>
<dbReference type="Proteomes" id="UP000308018">
    <property type="component" value="Unassembled WGS sequence"/>
</dbReference>
<proteinExistence type="predicted"/>
<evidence type="ECO:0000313" key="3">
    <source>
        <dbReference type="Proteomes" id="UP000235579"/>
    </source>
</evidence>
<evidence type="ECO:0000313" key="2">
    <source>
        <dbReference type="EMBL" id="TKG26454.1"/>
    </source>
</evidence>
<name>A0A2N7NCG2_9VIBR</name>
<reference evidence="3" key="1">
    <citation type="submission" date="2016-07" db="EMBL/GenBank/DDBJ databases">
        <title>Nontailed viruses are major unrecognized killers of bacteria in the ocean.</title>
        <authorList>
            <person name="Kauffman K."/>
            <person name="Hussain F."/>
            <person name="Yang J."/>
            <person name="Arevalo P."/>
            <person name="Brown J."/>
            <person name="Cutler M."/>
            <person name="Kelly L."/>
            <person name="Polz M.F."/>
        </authorList>
    </citation>
    <scope>NUCLEOTIDE SEQUENCE [LARGE SCALE GENOMIC DNA]</scope>
    <source>
        <strain evidence="3">10N.222.48.A2</strain>
    </source>
</reference>
<reference evidence="1" key="3">
    <citation type="journal article" date="2018" name="Nature">
        <title>A major lineage of non-tailed dsDNA viruses as unrecognized killers of marine bacteria.</title>
        <authorList>
            <person name="Kauffman K.M."/>
            <person name="Hussain F.A."/>
            <person name="Yang J."/>
            <person name="Arevalo P."/>
            <person name="Brown J.M."/>
            <person name="Chang W.K."/>
            <person name="VanInsberghe D."/>
            <person name="Elsherbini J."/>
            <person name="Sharma R.S."/>
            <person name="Cutler M.B."/>
            <person name="Kelly L."/>
            <person name="Polz M.F."/>
        </authorList>
    </citation>
    <scope>NUCLEOTIDE SEQUENCE</scope>
    <source>
        <strain evidence="1">10N.222.48.A2</strain>
    </source>
</reference>
<gene>
    <name evidence="1" type="ORF">BCS92_23920</name>
    <name evidence="2" type="ORF">FC057_24430</name>
</gene>
<reference evidence="1" key="2">
    <citation type="submission" date="2016-07" db="EMBL/GenBank/DDBJ databases">
        <authorList>
            <person name="Wan K."/>
            <person name="Booth B."/>
            <person name="Spirohn K."/>
            <person name="Hao T."/>
            <person name="Hu Y."/>
            <person name="Calderwood M."/>
            <person name="Hill D."/>
            <person name="Mohr S."/>
            <person name="Vidal M."/>
            <person name="Celniker S."/>
            <person name="Perrimon N."/>
        </authorList>
    </citation>
    <scope>NUCLEOTIDE SEQUENCE</scope>
    <source>
        <strain evidence="1">10N.222.48.A2</strain>
    </source>
</reference>
<dbReference type="Proteomes" id="UP000235579">
    <property type="component" value="Unassembled WGS sequence"/>
</dbReference>